<evidence type="ECO:0000256" key="1">
    <source>
        <dbReference type="ARBA" id="ARBA00004651"/>
    </source>
</evidence>
<gene>
    <name evidence="7" type="ORF">ACFOOG_04285</name>
</gene>
<name>A0ABV7ZXC9_9GAMM</name>
<dbReference type="InterPro" id="IPR001123">
    <property type="entry name" value="LeuE-type"/>
</dbReference>
<evidence type="ECO:0000313" key="8">
    <source>
        <dbReference type="Proteomes" id="UP001595617"/>
    </source>
</evidence>
<protein>
    <submittedName>
        <fullName evidence="7">LysE family translocator</fullName>
    </submittedName>
</protein>
<keyword evidence="4 6" id="KW-1133">Transmembrane helix</keyword>
<keyword evidence="3 6" id="KW-0812">Transmembrane</keyword>
<dbReference type="Proteomes" id="UP001595617">
    <property type="component" value="Unassembled WGS sequence"/>
</dbReference>
<dbReference type="EMBL" id="JBHRYR010000002">
    <property type="protein sequence ID" value="MFC3852047.1"/>
    <property type="molecule type" value="Genomic_DNA"/>
</dbReference>
<dbReference type="PANTHER" id="PTHR30086">
    <property type="entry name" value="ARGININE EXPORTER PROTEIN ARGO"/>
    <property type="match status" value="1"/>
</dbReference>
<accession>A0ABV7ZXC9</accession>
<dbReference type="Pfam" id="PF01810">
    <property type="entry name" value="LysE"/>
    <property type="match status" value="1"/>
</dbReference>
<evidence type="ECO:0000256" key="3">
    <source>
        <dbReference type="ARBA" id="ARBA00022692"/>
    </source>
</evidence>
<feature type="transmembrane region" description="Helical" evidence="6">
    <location>
        <begin position="6"/>
        <end position="27"/>
    </location>
</feature>
<comment type="caution">
    <text evidence="7">The sequence shown here is derived from an EMBL/GenBank/DDBJ whole genome shotgun (WGS) entry which is preliminary data.</text>
</comment>
<feature type="transmembrane region" description="Helical" evidence="6">
    <location>
        <begin position="179"/>
        <end position="199"/>
    </location>
</feature>
<sequence length="200" mass="22130">MDATYWVSLFLFTFVATVTPGPNNIMLTASGANFGYRRTIPHVLGIGFGFTFMCIVVAFGLGTMFERWPVLLSVLKVVGSIYLLYLAWKIYRAGRVHVEPMNTDAKPFTFMQAALFQWVNPKAWTMALTALAAFSLPPPLHVWSGAAVVLAYLAVSFPSCSFWALLGQEIVKILKSDRARMWFNSTLAGLTVASVALIYT</sequence>
<keyword evidence="8" id="KW-1185">Reference proteome</keyword>
<organism evidence="7 8">
    <name type="scientific">Saccharospirillum mangrovi</name>
    <dbReference type="NCBI Taxonomy" id="2161747"/>
    <lineage>
        <taxon>Bacteria</taxon>
        <taxon>Pseudomonadati</taxon>
        <taxon>Pseudomonadota</taxon>
        <taxon>Gammaproteobacteria</taxon>
        <taxon>Oceanospirillales</taxon>
        <taxon>Saccharospirillaceae</taxon>
        <taxon>Saccharospirillum</taxon>
    </lineage>
</organism>
<dbReference type="PANTHER" id="PTHR30086:SF20">
    <property type="entry name" value="ARGININE EXPORTER PROTEIN ARGO-RELATED"/>
    <property type="match status" value="1"/>
</dbReference>
<keyword evidence="2" id="KW-1003">Cell membrane</keyword>
<evidence type="ECO:0000256" key="2">
    <source>
        <dbReference type="ARBA" id="ARBA00022475"/>
    </source>
</evidence>
<evidence type="ECO:0000256" key="5">
    <source>
        <dbReference type="ARBA" id="ARBA00023136"/>
    </source>
</evidence>
<feature type="transmembrane region" description="Helical" evidence="6">
    <location>
        <begin position="39"/>
        <end position="62"/>
    </location>
</feature>
<feature type="transmembrane region" description="Helical" evidence="6">
    <location>
        <begin position="68"/>
        <end position="88"/>
    </location>
</feature>
<feature type="transmembrane region" description="Helical" evidence="6">
    <location>
        <begin position="142"/>
        <end position="167"/>
    </location>
</feature>
<comment type="subcellular location">
    <subcellularLocation>
        <location evidence="1">Cell membrane</location>
        <topology evidence="1">Multi-pass membrane protein</topology>
    </subcellularLocation>
</comment>
<dbReference type="RefSeq" id="WP_380693738.1">
    <property type="nucleotide sequence ID" value="NZ_JBHRYR010000002.1"/>
</dbReference>
<keyword evidence="5 6" id="KW-0472">Membrane</keyword>
<evidence type="ECO:0000256" key="6">
    <source>
        <dbReference type="SAM" id="Phobius"/>
    </source>
</evidence>
<reference evidence="8" key="1">
    <citation type="journal article" date="2019" name="Int. J. Syst. Evol. Microbiol.">
        <title>The Global Catalogue of Microorganisms (GCM) 10K type strain sequencing project: providing services to taxonomists for standard genome sequencing and annotation.</title>
        <authorList>
            <consortium name="The Broad Institute Genomics Platform"/>
            <consortium name="The Broad Institute Genome Sequencing Center for Infectious Disease"/>
            <person name="Wu L."/>
            <person name="Ma J."/>
        </authorList>
    </citation>
    <scope>NUCLEOTIDE SEQUENCE [LARGE SCALE GENOMIC DNA]</scope>
    <source>
        <strain evidence="8">IBRC 10765</strain>
    </source>
</reference>
<proteinExistence type="predicted"/>
<evidence type="ECO:0000256" key="4">
    <source>
        <dbReference type="ARBA" id="ARBA00022989"/>
    </source>
</evidence>
<evidence type="ECO:0000313" key="7">
    <source>
        <dbReference type="EMBL" id="MFC3852047.1"/>
    </source>
</evidence>